<feature type="region of interest" description="Disordered" evidence="1">
    <location>
        <begin position="42"/>
        <end position="99"/>
    </location>
</feature>
<evidence type="ECO:0000256" key="1">
    <source>
        <dbReference type="SAM" id="MobiDB-lite"/>
    </source>
</evidence>
<proteinExistence type="predicted"/>
<organism evidence="2">
    <name type="scientific">Arundo donax</name>
    <name type="common">Giant reed</name>
    <name type="synonym">Donax arundinaceus</name>
    <dbReference type="NCBI Taxonomy" id="35708"/>
    <lineage>
        <taxon>Eukaryota</taxon>
        <taxon>Viridiplantae</taxon>
        <taxon>Streptophyta</taxon>
        <taxon>Embryophyta</taxon>
        <taxon>Tracheophyta</taxon>
        <taxon>Spermatophyta</taxon>
        <taxon>Magnoliopsida</taxon>
        <taxon>Liliopsida</taxon>
        <taxon>Poales</taxon>
        <taxon>Poaceae</taxon>
        <taxon>PACMAD clade</taxon>
        <taxon>Arundinoideae</taxon>
        <taxon>Arundineae</taxon>
        <taxon>Arundo</taxon>
    </lineage>
</organism>
<sequence>MRAKRGQRPHLPVHGQAPDAAALIHLLRLPILRRRAIAAAGAQAARQRGGRGGSGRCGRARRRRTSRRWRAMGSGTRSQSRGTRCRRQSRHCGWGSPGR</sequence>
<feature type="compositionally biased region" description="Basic residues" evidence="1">
    <location>
        <begin position="58"/>
        <end position="70"/>
    </location>
</feature>
<dbReference type="AlphaFoldDB" id="A0A0A8Z6Z0"/>
<evidence type="ECO:0000313" key="2">
    <source>
        <dbReference type="EMBL" id="JAD35154.1"/>
    </source>
</evidence>
<reference evidence="2" key="2">
    <citation type="journal article" date="2015" name="Data Brief">
        <title>Shoot transcriptome of the giant reed, Arundo donax.</title>
        <authorList>
            <person name="Barrero R.A."/>
            <person name="Guerrero F.D."/>
            <person name="Moolhuijzen P."/>
            <person name="Goolsby J.A."/>
            <person name="Tidwell J."/>
            <person name="Bellgard S.E."/>
            <person name="Bellgard M.I."/>
        </authorList>
    </citation>
    <scope>NUCLEOTIDE SEQUENCE</scope>
    <source>
        <tissue evidence="2">Shoot tissue taken approximately 20 cm above the soil surface</tissue>
    </source>
</reference>
<name>A0A0A8Z6Z0_ARUDO</name>
<reference evidence="2" key="1">
    <citation type="submission" date="2014-09" db="EMBL/GenBank/DDBJ databases">
        <authorList>
            <person name="Magalhaes I.L.F."/>
            <person name="Oliveira U."/>
            <person name="Santos F.R."/>
            <person name="Vidigal T.H.D.A."/>
            <person name="Brescovit A.D."/>
            <person name="Santos A.J."/>
        </authorList>
    </citation>
    <scope>NUCLEOTIDE SEQUENCE</scope>
    <source>
        <tissue evidence="2">Shoot tissue taken approximately 20 cm above the soil surface</tissue>
    </source>
</reference>
<protein>
    <submittedName>
        <fullName evidence="2">Uncharacterized protein</fullName>
    </submittedName>
</protein>
<dbReference type="EMBL" id="GBRH01262741">
    <property type="protein sequence ID" value="JAD35154.1"/>
    <property type="molecule type" value="Transcribed_RNA"/>
</dbReference>
<accession>A0A0A8Z6Z0</accession>